<feature type="compositionally biased region" description="Low complexity" evidence="1">
    <location>
        <begin position="216"/>
        <end position="228"/>
    </location>
</feature>
<keyword evidence="3" id="KW-1185">Reference proteome</keyword>
<reference evidence="2" key="1">
    <citation type="submission" date="2020-08" db="EMBL/GenBank/DDBJ databases">
        <title>Multicomponent nature underlies the extraordinary mechanical properties of spider dragline silk.</title>
        <authorList>
            <person name="Kono N."/>
            <person name="Nakamura H."/>
            <person name="Mori M."/>
            <person name="Yoshida Y."/>
            <person name="Ohtoshi R."/>
            <person name="Malay A.D."/>
            <person name="Moran D.A.P."/>
            <person name="Tomita M."/>
            <person name="Numata K."/>
            <person name="Arakawa K."/>
        </authorList>
    </citation>
    <scope>NUCLEOTIDE SEQUENCE</scope>
</reference>
<dbReference type="AlphaFoldDB" id="A0A8X6PTW4"/>
<sequence>MDNNRAVPKTRPRPYDLRRKVLLKNFMREQMIYISEARRSATTSLAVNNETNFDDDLSNSVGNEENILTPKKVQDNIVSSTSAPEPTPSTSTFSEKENSNNFDSGSSNHPLVSNETSETNSRPSTRFPRLSNLLGMREKRKMGIKKAKHDFKTLKGINKKPLLNGISNKIKMGERPFKEKRKSFFSLFKSRREKKRNKISTVEKINIDGTQNTNNSESQVSRTSTQSVQTDISWSGIRDIIEQTVVSVISKTDLTISSGENSYRKDFCSNTNNLEFSNSKEKPFYTHENANHSQRTENSRRVLRSKSMQERCEKRHQASSCLRTRSMNRGYYNRSLDTSPYSTKKTLRFPSIEFEDHLTFSRAKTKSINVPNSRRILPMTKANNSSVLMTLPNNNSSKVIVRRSSMPERTSRWANKSYRPMRSNSVRENRNLQVSQQLPYRRKQSSSSTISSGRDGYACPLSLQDLPAEAFY</sequence>
<accession>A0A8X6PTW4</accession>
<evidence type="ECO:0000313" key="3">
    <source>
        <dbReference type="Proteomes" id="UP000887013"/>
    </source>
</evidence>
<feature type="compositionally biased region" description="Basic and acidic residues" evidence="1">
    <location>
        <begin position="307"/>
        <end position="316"/>
    </location>
</feature>
<feature type="region of interest" description="Disordered" evidence="1">
    <location>
        <begin position="50"/>
        <end position="130"/>
    </location>
</feature>
<gene>
    <name evidence="2" type="primary">AVEN_245574_1</name>
    <name evidence="2" type="ORF">NPIL_273111</name>
</gene>
<comment type="caution">
    <text evidence="2">The sequence shown here is derived from an EMBL/GenBank/DDBJ whole genome shotgun (WGS) entry which is preliminary data.</text>
</comment>
<dbReference type="Proteomes" id="UP000887013">
    <property type="component" value="Unassembled WGS sequence"/>
</dbReference>
<feature type="region of interest" description="Disordered" evidence="1">
    <location>
        <begin position="207"/>
        <end position="228"/>
    </location>
</feature>
<dbReference type="OrthoDB" id="6431137at2759"/>
<feature type="compositionally biased region" description="Low complexity" evidence="1">
    <location>
        <begin position="79"/>
        <end position="93"/>
    </location>
</feature>
<feature type="compositionally biased region" description="Polar residues" evidence="1">
    <location>
        <begin position="99"/>
        <end position="124"/>
    </location>
</feature>
<evidence type="ECO:0000256" key="1">
    <source>
        <dbReference type="SAM" id="MobiDB-lite"/>
    </source>
</evidence>
<feature type="region of interest" description="Disordered" evidence="1">
    <location>
        <begin position="288"/>
        <end position="319"/>
    </location>
</feature>
<feature type="region of interest" description="Disordered" evidence="1">
    <location>
        <begin position="404"/>
        <end position="454"/>
    </location>
</feature>
<proteinExistence type="predicted"/>
<name>A0A8X6PTW4_NEPPI</name>
<protein>
    <submittedName>
        <fullName evidence="2">Uncharacterized protein</fullName>
    </submittedName>
</protein>
<dbReference type="EMBL" id="BMAW01120398">
    <property type="protein sequence ID" value="GFT89130.1"/>
    <property type="molecule type" value="Genomic_DNA"/>
</dbReference>
<evidence type="ECO:0000313" key="2">
    <source>
        <dbReference type="EMBL" id="GFT89130.1"/>
    </source>
</evidence>
<organism evidence="2 3">
    <name type="scientific">Nephila pilipes</name>
    <name type="common">Giant wood spider</name>
    <name type="synonym">Nephila maculata</name>
    <dbReference type="NCBI Taxonomy" id="299642"/>
    <lineage>
        <taxon>Eukaryota</taxon>
        <taxon>Metazoa</taxon>
        <taxon>Ecdysozoa</taxon>
        <taxon>Arthropoda</taxon>
        <taxon>Chelicerata</taxon>
        <taxon>Arachnida</taxon>
        <taxon>Araneae</taxon>
        <taxon>Araneomorphae</taxon>
        <taxon>Entelegynae</taxon>
        <taxon>Araneoidea</taxon>
        <taxon>Nephilidae</taxon>
        <taxon>Nephila</taxon>
    </lineage>
</organism>